<protein>
    <submittedName>
        <fullName evidence="3">AAA family ATPase</fullName>
    </submittedName>
</protein>
<evidence type="ECO:0000256" key="1">
    <source>
        <dbReference type="SAM" id="Coils"/>
    </source>
</evidence>
<reference evidence="3" key="2">
    <citation type="submission" date="2021-04" db="EMBL/GenBank/DDBJ databases">
        <authorList>
            <person name="Zhang T."/>
            <person name="Zhang Y."/>
            <person name="Lu D."/>
            <person name="Zuo D."/>
            <person name="Du Z."/>
        </authorList>
    </citation>
    <scope>NUCLEOTIDE SEQUENCE</scope>
    <source>
        <strain evidence="3">JR1</strain>
    </source>
</reference>
<dbReference type="PANTHER" id="PTHR32182:SF22">
    <property type="entry name" value="ATP-DEPENDENT ENDONUCLEASE, OLD FAMILY-RELATED"/>
    <property type="match status" value="1"/>
</dbReference>
<keyword evidence="1" id="KW-0175">Coiled coil</keyword>
<accession>A0A941F7N8</accession>
<proteinExistence type="predicted"/>
<sequence length="866" mass="99219">MEDNQQLEEVKTLETEVKAFINAQPYWAKYLCSEILAGNDITDTAIDIAYSYLLERLSLKQETEKPELSISYNPNASDDYKENLSFDSLTNVEGVNALTENQTIELTNNLTIIYGANGAGKSGYVRLLKNVFYSKDKEDILPNINIDTGHKSKAATFNFSSEGTKIPLKYPDNIGNGIFNQFAVFDGDIGKKHLSVRNDFSFRPASLTLFNGFNAALEKLNGKLSSEIQSKSIANPFADDDIFQGESEIKTWLIQLSHNSKLEDLKAHLPYTEEEKAKKLQLDKEYDDLKVALAQKEKSLKELQTIKTQILARKKNLETLNLWFLQTQLNTVKEAITDCKTKEETARKEGVEKFKTDKIENVGTTEWKQFIQAAEKFALTQNGEEYPTLGDNCLLCQQAINDDAPKSLISSYWAYIKSVAEQEAKTANEKLVKFKDGYEKLDFNQFPETDTLTVWLQDKHETILTTLQEALKKQETLSETIVSNINDKKDVPQIEIQIDLSALDTISETVDKEIKAFEEDEQTKKLTELLKQKTYLAHKEKLETRYTDIEMLHKNLIWVNKANQFSKQSFKTQSTNTEKRLSKEYFNTDYINAFNAECEKLNGKFGIEIDARSSDAQSNRQLFLKGKDPSAILSEGEQKVIALADFIAETNITTINKGIILDDPVNSLDEERKSLIANRLISISETKQVIIFTHDLVFVSSLLNYAQDKSLSHECHWIENRNGSPGQVWLRNSPTYEKKYRNAEPVKKLYSESNKAECPPEQREFLVKSGFTALRTCYEVLVINDLFKNVVQRYNERVSVDSLSSVYFDEQLINELLESFAQCCRYMEGHTHSDKYAYIKPEPSNLNEEIQRYEALRSKIRRFKRK</sequence>
<keyword evidence="4" id="KW-1185">Reference proteome</keyword>
<dbReference type="GO" id="GO:0006302">
    <property type="term" value="P:double-strand break repair"/>
    <property type="evidence" value="ECO:0007669"/>
    <property type="project" value="TreeGrafter"/>
</dbReference>
<evidence type="ECO:0000313" key="3">
    <source>
        <dbReference type="EMBL" id="MBR8538341.1"/>
    </source>
</evidence>
<dbReference type="PANTHER" id="PTHR32182">
    <property type="entry name" value="DNA REPLICATION AND REPAIR PROTEIN RECF"/>
    <property type="match status" value="1"/>
</dbReference>
<dbReference type="AlphaFoldDB" id="A0A941F7N8"/>
<dbReference type="InterPro" id="IPR027417">
    <property type="entry name" value="P-loop_NTPase"/>
</dbReference>
<dbReference type="CDD" id="cd00267">
    <property type="entry name" value="ABC_ATPase"/>
    <property type="match status" value="1"/>
</dbReference>
<dbReference type="Proteomes" id="UP000679220">
    <property type="component" value="Unassembled WGS sequence"/>
</dbReference>
<reference evidence="3" key="1">
    <citation type="journal article" date="2018" name="Int. J. Syst. Evol. Microbiol.">
        <title>Carboxylicivirga sediminis sp. nov., isolated from coastal sediment.</title>
        <authorList>
            <person name="Wang F.Q."/>
            <person name="Ren L.H."/>
            <person name="Zou R.J."/>
            <person name="Sun Y.Z."/>
            <person name="Liu X.J."/>
            <person name="Jiang F."/>
            <person name="Liu L.J."/>
        </authorList>
    </citation>
    <scope>NUCLEOTIDE SEQUENCE</scope>
    <source>
        <strain evidence="3">JR1</strain>
    </source>
</reference>
<dbReference type="SUPFAM" id="SSF52540">
    <property type="entry name" value="P-loop containing nucleoside triphosphate hydrolases"/>
    <property type="match status" value="1"/>
</dbReference>
<organism evidence="3 4">
    <name type="scientific">Carboxylicivirga sediminis</name>
    <dbReference type="NCBI Taxonomy" id="2006564"/>
    <lineage>
        <taxon>Bacteria</taxon>
        <taxon>Pseudomonadati</taxon>
        <taxon>Bacteroidota</taxon>
        <taxon>Bacteroidia</taxon>
        <taxon>Marinilabiliales</taxon>
        <taxon>Marinilabiliaceae</taxon>
        <taxon>Carboxylicivirga</taxon>
    </lineage>
</organism>
<feature type="coiled-coil region" evidence="1">
    <location>
        <begin position="279"/>
        <end position="306"/>
    </location>
</feature>
<dbReference type="Pfam" id="PF13166">
    <property type="entry name" value="AAA_13"/>
    <property type="match status" value="1"/>
</dbReference>
<dbReference type="InterPro" id="IPR026866">
    <property type="entry name" value="CR006_AAA"/>
</dbReference>
<dbReference type="Gene3D" id="3.40.50.300">
    <property type="entry name" value="P-loop containing nucleotide triphosphate hydrolases"/>
    <property type="match status" value="2"/>
</dbReference>
<evidence type="ECO:0000259" key="2">
    <source>
        <dbReference type="Pfam" id="PF13166"/>
    </source>
</evidence>
<comment type="caution">
    <text evidence="3">The sequence shown here is derived from an EMBL/GenBank/DDBJ whole genome shotgun (WGS) entry which is preliminary data.</text>
</comment>
<evidence type="ECO:0000313" key="4">
    <source>
        <dbReference type="Proteomes" id="UP000679220"/>
    </source>
</evidence>
<name>A0A941F7N8_9BACT</name>
<gene>
    <name evidence="3" type="ORF">KDU71_22410</name>
</gene>
<dbReference type="GO" id="GO:0000731">
    <property type="term" value="P:DNA synthesis involved in DNA repair"/>
    <property type="evidence" value="ECO:0007669"/>
    <property type="project" value="TreeGrafter"/>
</dbReference>
<dbReference type="EMBL" id="JAGTAR010000065">
    <property type="protein sequence ID" value="MBR8538341.1"/>
    <property type="molecule type" value="Genomic_DNA"/>
</dbReference>
<feature type="domain" description="Protein CR006 P-loop" evidence="2">
    <location>
        <begin position="109"/>
        <end position="718"/>
    </location>
</feature>